<feature type="transmembrane region" description="Helical" evidence="5">
    <location>
        <begin position="487"/>
        <end position="508"/>
    </location>
</feature>
<protein>
    <submittedName>
        <fullName evidence="7">Phosphate ABC transporter permease</fullName>
    </submittedName>
</protein>
<dbReference type="PANTHER" id="PTHR42727:SF1">
    <property type="entry name" value="PHOSPHATE TRANSPORT SYSTEM PERMEASE"/>
    <property type="match status" value="1"/>
</dbReference>
<dbReference type="SUPFAM" id="SSF161098">
    <property type="entry name" value="MetI-like"/>
    <property type="match status" value="2"/>
</dbReference>
<feature type="transmembrane region" description="Helical" evidence="5">
    <location>
        <begin position="21"/>
        <end position="53"/>
    </location>
</feature>
<dbReference type="CDD" id="cd06261">
    <property type="entry name" value="TM_PBP2"/>
    <property type="match status" value="1"/>
</dbReference>
<evidence type="ECO:0000256" key="4">
    <source>
        <dbReference type="ARBA" id="ARBA00023136"/>
    </source>
</evidence>
<dbReference type="AlphaFoldDB" id="A0A1E5E5F9"/>
<feature type="transmembrane region" description="Helical" evidence="5">
    <location>
        <begin position="514"/>
        <end position="538"/>
    </location>
</feature>
<evidence type="ECO:0000256" key="1">
    <source>
        <dbReference type="ARBA" id="ARBA00004651"/>
    </source>
</evidence>
<feature type="transmembrane region" description="Helical" evidence="5">
    <location>
        <begin position="712"/>
        <end position="733"/>
    </location>
</feature>
<feature type="transmembrane region" description="Helical" evidence="5">
    <location>
        <begin position="642"/>
        <end position="663"/>
    </location>
</feature>
<proteinExistence type="predicted"/>
<keyword evidence="4 5" id="KW-0472">Membrane</keyword>
<evidence type="ECO:0000313" key="7">
    <source>
        <dbReference type="EMBL" id="OEF28638.1"/>
    </source>
</evidence>
<reference evidence="7 8" key="1">
    <citation type="journal article" date="2012" name="Science">
        <title>Ecological populations of bacteria act as socially cohesive units of antibiotic production and resistance.</title>
        <authorList>
            <person name="Cordero O.X."/>
            <person name="Wildschutte H."/>
            <person name="Kirkup B."/>
            <person name="Proehl S."/>
            <person name="Ngo L."/>
            <person name="Hussain F."/>
            <person name="Le Roux F."/>
            <person name="Mincer T."/>
            <person name="Polz M.F."/>
        </authorList>
    </citation>
    <scope>NUCLEOTIDE SEQUENCE [LARGE SCALE GENOMIC DNA]</scope>
    <source>
        <strain evidence="7 8">1S-45</strain>
    </source>
</reference>
<dbReference type="PANTHER" id="PTHR42727">
    <property type="entry name" value="PHOSPHATE TRANSPORT SYSTEM PERMEASE PROTEIN"/>
    <property type="match status" value="1"/>
</dbReference>
<gene>
    <name evidence="7" type="ORF">A1QC_05055</name>
</gene>
<feature type="transmembrane region" description="Helical" evidence="5">
    <location>
        <begin position="598"/>
        <end position="621"/>
    </location>
</feature>
<keyword evidence="2 5" id="KW-0812">Transmembrane</keyword>
<dbReference type="PROSITE" id="PS50928">
    <property type="entry name" value="ABC_TM1"/>
    <property type="match status" value="1"/>
</dbReference>
<dbReference type="InterPro" id="IPR035906">
    <property type="entry name" value="MetI-like_sf"/>
</dbReference>
<organism evidence="7 8">
    <name type="scientific">Vibrio rumoiensis 1S-45</name>
    <dbReference type="NCBI Taxonomy" id="1188252"/>
    <lineage>
        <taxon>Bacteria</taxon>
        <taxon>Pseudomonadati</taxon>
        <taxon>Pseudomonadota</taxon>
        <taxon>Gammaproteobacteria</taxon>
        <taxon>Vibrionales</taxon>
        <taxon>Vibrionaceae</taxon>
        <taxon>Vibrio</taxon>
    </lineage>
</organism>
<dbReference type="eggNOG" id="COG4590">
    <property type="taxonomic scope" value="Bacteria"/>
</dbReference>
<dbReference type="EMBL" id="AJYK02000017">
    <property type="protein sequence ID" value="OEF28638.1"/>
    <property type="molecule type" value="Genomic_DNA"/>
</dbReference>
<feature type="transmembrane region" description="Helical" evidence="5">
    <location>
        <begin position="550"/>
        <end position="570"/>
    </location>
</feature>
<evidence type="ECO:0000256" key="2">
    <source>
        <dbReference type="ARBA" id="ARBA00022692"/>
    </source>
</evidence>
<keyword evidence="8" id="KW-1185">Reference proteome</keyword>
<evidence type="ECO:0000313" key="8">
    <source>
        <dbReference type="Proteomes" id="UP000094070"/>
    </source>
</evidence>
<dbReference type="GO" id="GO:0005886">
    <property type="term" value="C:plasma membrane"/>
    <property type="evidence" value="ECO:0007669"/>
    <property type="project" value="UniProtKB-SubCell"/>
</dbReference>
<dbReference type="InterPro" id="IPR000515">
    <property type="entry name" value="MetI-like"/>
</dbReference>
<dbReference type="RefSeq" id="WP_017024479.1">
    <property type="nucleotide sequence ID" value="NZ_AJYK02000017.1"/>
</dbReference>
<name>A0A1E5E5F9_9VIBR</name>
<dbReference type="Proteomes" id="UP000094070">
    <property type="component" value="Unassembled WGS sequence"/>
</dbReference>
<sequence>MAQVDTFFKQRDKRRWVTDRLASSVIRLGGISVLLALVLLIFYLIIVIAPIFYPASITSLEHKTLPTFQAENPPVAVGIDDEGKTAFTFSKQGQLSFTYLGEKTGKPAKSLLKMNITTEPTAFRSAVTNSRWYAYATQRGQIIAVHPKFSNVFTADGRHSSPSVSTFVQNPVQLDKSGLPITSFDFAINVNDAIFVGRSSNGDWQAVAYSKPSLFNQARSEPKWIERRLQMPPLKIQVKDYRVTPDGKTLYVLSENAITILKRQANQFEVRETVPLSTTDKNRQGVSLELLSGAYSLLLTDQSGQVSQWFDVLKNGERHFTHIRDFALSPNVEFLLPDYYRKGFYSFHQNGVVENFYTTSHDRLLSKRIEDKTPLAAGTSSSENYLITANRNGLNVYTVNNPHPEISFSSLWQKIWYEGYPKPEYIWQSTAASNDFEAKFSLVPIAFGTLKSAIFAMIFAVPISICGAIYTAYFMTARMRRYVKPTIELMEALPTVIIGFLAGLWLAPIIEMNLLSTILFMLFLPIVILLAALLWHMARQLMGIKAHQGWIALMLIPVVIGFGLFVVGYGHHIEHWLFGGDVRLFMANNGINFDQRNALIVGFAMGFAVIPTIFTIAEDAIFSVPKHLSDGASALGATPWQCLTTVVLVTASPGIFSAVMMGLGRAVGETMIVLMATGNTPVMDWNIFEGMRTLSANIAIEMPESEVGGSHFRLLFLSAFLLFVFTFVVNSIAELVRQRLREKYSAL</sequence>
<dbReference type="Gene3D" id="1.10.3720.10">
    <property type="entry name" value="MetI-like"/>
    <property type="match status" value="1"/>
</dbReference>
<feature type="domain" description="ABC transmembrane type-1" evidence="6">
    <location>
        <begin position="446"/>
        <end position="733"/>
    </location>
</feature>
<dbReference type="OrthoDB" id="9785113at2"/>
<evidence type="ECO:0000259" key="6">
    <source>
        <dbReference type="PROSITE" id="PS50928"/>
    </source>
</evidence>
<dbReference type="GO" id="GO:0055085">
    <property type="term" value="P:transmembrane transport"/>
    <property type="evidence" value="ECO:0007669"/>
    <property type="project" value="InterPro"/>
</dbReference>
<dbReference type="STRING" id="1188252.A1QC_05055"/>
<evidence type="ECO:0000256" key="5">
    <source>
        <dbReference type="SAM" id="Phobius"/>
    </source>
</evidence>
<feature type="transmembrane region" description="Helical" evidence="5">
    <location>
        <begin position="453"/>
        <end position="475"/>
    </location>
</feature>
<comment type="caution">
    <text evidence="7">The sequence shown here is derived from an EMBL/GenBank/DDBJ whole genome shotgun (WGS) entry which is preliminary data.</text>
</comment>
<keyword evidence="3 5" id="KW-1133">Transmembrane helix</keyword>
<accession>A0A1E5E5F9</accession>
<comment type="subcellular location">
    <subcellularLocation>
        <location evidence="1">Cell membrane</location>
        <topology evidence="1">Multi-pass membrane protein</topology>
    </subcellularLocation>
</comment>
<evidence type="ECO:0000256" key="3">
    <source>
        <dbReference type="ARBA" id="ARBA00022989"/>
    </source>
</evidence>